<keyword evidence="3 6" id="KW-0808">Transferase</keyword>
<sequence length="168" mass="18382">MKSSYTGIALSNPKSATNVGAVMRAAGCFQADQVMYNGDRYDRTVKLNTDTKRIRSKIPLQNISDFVSAKPEGAKLVCVDLVPGATPLPEFEHPDQALYVFGPEDGTIKQSLIDQADHVVYMPTIGCLNLAASVNILLYDRSAKLKSIEASDELVFSSRDTNNKVRIK</sequence>
<dbReference type="AlphaFoldDB" id="A0A418Y9X9"/>
<dbReference type="GO" id="GO:0008173">
    <property type="term" value="F:RNA methyltransferase activity"/>
    <property type="evidence" value="ECO:0007669"/>
    <property type="project" value="InterPro"/>
</dbReference>
<dbReference type="GO" id="GO:0002128">
    <property type="term" value="P:tRNA nucleoside ribose methylation"/>
    <property type="evidence" value="ECO:0007669"/>
    <property type="project" value="TreeGrafter"/>
</dbReference>
<keyword evidence="4" id="KW-0949">S-adenosyl-L-methionine</keyword>
<dbReference type="OrthoDB" id="4578643at2"/>
<dbReference type="InterPro" id="IPR001537">
    <property type="entry name" value="SpoU_MeTrfase"/>
</dbReference>
<dbReference type="SUPFAM" id="SSF75217">
    <property type="entry name" value="alpha/beta knot"/>
    <property type="match status" value="1"/>
</dbReference>
<evidence type="ECO:0000259" key="5">
    <source>
        <dbReference type="Pfam" id="PF00588"/>
    </source>
</evidence>
<dbReference type="CDD" id="cd18098">
    <property type="entry name" value="SpoU-like"/>
    <property type="match status" value="1"/>
</dbReference>
<dbReference type="GO" id="GO:0003723">
    <property type="term" value="F:RNA binding"/>
    <property type="evidence" value="ECO:0007669"/>
    <property type="project" value="InterPro"/>
</dbReference>
<name>A0A418Y9X9_9GAMM</name>
<dbReference type="EMBL" id="QZCH01000041">
    <property type="protein sequence ID" value="RJG38299.1"/>
    <property type="molecule type" value="Genomic_DNA"/>
</dbReference>
<dbReference type="Proteomes" id="UP000283255">
    <property type="component" value="Unassembled WGS sequence"/>
</dbReference>
<evidence type="ECO:0000256" key="1">
    <source>
        <dbReference type="ARBA" id="ARBA00007228"/>
    </source>
</evidence>
<keyword evidence="2 6" id="KW-0489">Methyltransferase</keyword>
<dbReference type="InterPro" id="IPR029026">
    <property type="entry name" value="tRNA_m1G_MTases_N"/>
</dbReference>
<accession>A0A418Y9X9</accession>
<dbReference type="Pfam" id="PF00588">
    <property type="entry name" value="SpoU_methylase"/>
    <property type="match status" value="1"/>
</dbReference>
<dbReference type="PANTHER" id="PTHR42786">
    <property type="entry name" value="TRNA/RRNA METHYLTRANSFERASE"/>
    <property type="match status" value="1"/>
</dbReference>
<proteinExistence type="inferred from homology"/>
<evidence type="ECO:0000313" key="6">
    <source>
        <dbReference type="EMBL" id="RJG38299.1"/>
    </source>
</evidence>
<evidence type="ECO:0000256" key="2">
    <source>
        <dbReference type="ARBA" id="ARBA00022603"/>
    </source>
</evidence>
<comment type="similarity">
    <text evidence="1">Belongs to the class IV-like SAM-binding methyltransferase superfamily. RNA methyltransferase TrmH family.</text>
</comment>
<comment type="caution">
    <text evidence="6">The sequence shown here is derived from an EMBL/GenBank/DDBJ whole genome shotgun (WGS) entry which is preliminary data.</text>
</comment>
<evidence type="ECO:0000256" key="4">
    <source>
        <dbReference type="ARBA" id="ARBA00022691"/>
    </source>
</evidence>
<evidence type="ECO:0000256" key="3">
    <source>
        <dbReference type="ARBA" id="ARBA00022679"/>
    </source>
</evidence>
<keyword evidence="7" id="KW-1185">Reference proteome</keyword>
<reference evidence="6 7" key="1">
    <citation type="submission" date="2018-09" db="EMBL/GenBank/DDBJ databases">
        <authorList>
            <person name="Wang F."/>
        </authorList>
    </citation>
    <scope>NUCLEOTIDE SEQUENCE [LARGE SCALE GENOMIC DNA]</scope>
    <source>
        <strain evidence="6 7">PLHSC7-2</strain>
    </source>
</reference>
<dbReference type="Gene3D" id="3.40.1280.10">
    <property type="match status" value="1"/>
</dbReference>
<evidence type="ECO:0000313" key="7">
    <source>
        <dbReference type="Proteomes" id="UP000283255"/>
    </source>
</evidence>
<protein>
    <submittedName>
        <fullName evidence="6">TrmH family RNA methyltransferase</fullName>
    </submittedName>
</protein>
<dbReference type="RefSeq" id="WP_119912396.1">
    <property type="nucleotide sequence ID" value="NZ_QZCH01000041.1"/>
</dbReference>
<dbReference type="GO" id="GO:0005829">
    <property type="term" value="C:cytosol"/>
    <property type="evidence" value="ECO:0007669"/>
    <property type="project" value="TreeGrafter"/>
</dbReference>
<dbReference type="InterPro" id="IPR004384">
    <property type="entry name" value="RNA_MeTrfase_TrmJ/LasT"/>
</dbReference>
<feature type="domain" description="tRNA/rRNA methyltransferase SpoU type" evidence="5">
    <location>
        <begin position="8"/>
        <end position="139"/>
    </location>
</feature>
<reference evidence="6 7" key="2">
    <citation type="submission" date="2019-01" db="EMBL/GenBank/DDBJ databases">
        <title>Motilimonas pumilus sp. nov., isolated from the gut of sea cucumber (Apostichopus japonicus).</title>
        <authorList>
            <person name="Wang F.-Q."/>
            <person name="Ren L.-H."/>
            <person name="Lin Y.-W."/>
            <person name="Sun G.-H."/>
            <person name="Du Z.-J."/>
            <person name="Zhao J.-X."/>
            <person name="Liu X.-J."/>
            <person name="Liu L.-J."/>
        </authorList>
    </citation>
    <scope>NUCLEOTIDE SEQUENCE [LARGE SCALE GENOMIC DNA]</scope>
    <source>
        <strain evidence="6 7">PLHSC7-2</strain>
    </source>
</reference>
<dbReference type="InterPro" id="IPR029028">
    <property type="entry name" value="Alpha/beta_knot_MTases"/>
</dbReference>
<organism evidence="6 7">
    <name type="scientific">Motilimonas pumila</name>
    <dbReference type="NCBI Taxonomy" id="2303987"/>
    <lineage>
        <taxon>Bacteria</taxon>
        <taxon>Pseudomonadati</taxon>
        <taxon>Pseudomonadota</taxon>
        <taxon>Gammaproteobacteria</taxon>
        <taxon>Alteromonadales</taxon>
        <taxon>Alteromonadales genera incertae sedis</taxon>
        <taxon>Motilimonas</taxon>
    </lineage>
</organism>
<dbReference type="PANTHER" id="PTHR42786:SF6">
    <property type="entry name" value="TRNA_RRNA METHYLTRANSFERASE SPOU TYPE DOMAIN-CONTAINING PROTEIN"/>
    <property type="match status" value="1"/>
</dbReference>
<gene>
    <name evidence="6" type="ORF">D1Z90_19110</name>
</gene>